<proteinExistence type="inferred from homology"/>
<comment type="similarity">
    <text evidence="2">Belongs to the DedA family.</text>
</comment>
<evidence type="ECO:0000256" key="6">
    <source>
        <dbReference type="ARBA" id="ARBA00023136"/>
    </source>
</evidence>
<evidence type="ECO:0000256" key="2">
    <source>
        <dbReference type="ARBA" id="ARBA00010792"/>
    </source>
</evidence>
<keyword evidence="5 7" id="KW-1133">Transmembrane helix</keyword>
<dbReference type="PANTHER" id="PTHR42709:SF6">
    <property type="entry name" value="UNDECAPRENYL PHOSPHATE TRANSPORTER A"/>
    <property type="match status" value="1"/>
</dbReference>
<dbReference type="Proteomes" id="UP000193244">
    <property type="component" value="Unassembled WGS sequence"/>
</dbReference>
<evidence type="ECO:0000256" key="3">
    <source>
        <dbReference type="ARBA" id="ARBA00022475"/>
    </source>
</evidence>
<evidence type="ECO:0000313" key="10">
    <source>
        <dbReference type="Proteomes" id="UP000193244"/>
    </source>
</evidence>
<dbReference type="InterPro" id="IPR032816">
    <property type="entry name" value="VTT_dom"/>
</dbReference>
<comment type="subcellular location">
    <subcellularLocation>
        <location evidence="1">Cell membrane</location>
        <topology evidence="1">Multi-pass membrane protein</topology>
    </subcellularLocation>
</comment>
<feature type="transmembrane region" description="Helical" evidence="7">
    <location>
        <begin position="192"/>
        <end position="218"/>
    </location>
</feature>
<keyword evidence="4 7" id="KW-0812">Transmembrane</keyword>
<dbReference type="Pfam" id="PF09335">
    <property type="entry name" value="VTT_dom"/>
    <property type="match status" value="1"/>
</dbReference>
<evidence type="ECO:0000256" key="7">
    <source>
        <dbReference type="SAM" id="Phobius"/>
    </source>
</evidence>
<protein>
    <submittedName>
        <fullName evidence="9">Membrane protein DedA, SNARE-associated domain</fullName>
    </submittedName>
</protein>
<dbReference type="GO" id="GO:0005886">
    <property type="term" value="C:plasma membrane"/>
    <property type="evidence" value="ECO:0007669"/>
    <property type="project" value="UniProtKB-SubCell"/>
</dbReference>
<feature type="domain" description="VTT" evidence="8">
    <location>
        <begin position="88"/>
        <end position="215"/>
    </location>
</feature>
<evidence type="ECO:0000259" key="8">
    <source>
        <dbReference type="Pfam" id="PF09335"/>
    </source>
</evidence>
<keyword evidence="6 7" id="KW-0472">Membrane</keyword>
<dbReference type="AlphaFoldDB" id="A0A1X7IWS9"/>
<organism evidence="9 10">
    <name type="scientific">Agreia pratensis</name>
    <dbReference type="NCBI Taxonomy" id="150121"/>
    <lineage>
        <taxon>Bacteria</taxon>
        <taxon>Bacillati</taxon>
        <taxon>Actinomycetota</taxon>
        <taxon>Actinomycetes</taxon>
        <taxon>Micrococcales</taxon>
        <taxon>Microbacteriaceae</taxon>
        <taxon>Agreia</taxon>
    </lineage>
</organism>
<name>A0A1X7IWS9_9MICO</name>
<gene>
    <name evidence="9" type="ORF">SAMN06296010_0972</name>
</gene>
<dbReference type="InterPro" id="IPR051311">
    <property type="entry name" value="DedA_domain"/>
</dbReference>
<keyword evidence="10" id="KW-1185">Reference proteome</keyword>
<evidence type="ECO:0000256" key="1">
    <source>
        <dbReference type="ARBA" id="ARBA00004651"/>
    </source>
</evidence>
<dbReference type="PANTHER" id="PTHR42709">
    <property type="entry name" value="ALKALINE PHOSPHATASE LIKE PROTEIN"/>
    <property type="match status" value="1"/>
</dbReference>
<dbReference type="STRING" id="150121.SAMN06296010_0972"/>
<sequence>MTQFGRDSSRVWHVKILRKTWMPIPAAGSQALGRKDFPRHATLEGMIRTAGNPTELGGLAGFALTLMEGIGEWGVGLFTLLETVFPPIPSEVILPLAGFLSERGELNLVLVMITSTLGAYAGSLILYWLGAKLGMDRAIEWLSKLPLVDKHDFEKAASWFSRHGKSAVFFGRFIPGVRSLISLPAGAERMHLVTFSIFTIAGSAIWNGLLIGLGAALGTQYEIIEKYSDYLNYAVYAAIAGVIAWLIIRRIHRHRADA</sequence>
<evidence type="ECO:0000313" key="9">
    <source>
        <dbReference type="EMBL" id="SMG19533.1"/>
    </source>
</evidence>
<accession>A0A1X7IWS9</accession>
<keyword evidence="3" id="KW-1003">Cell membrane</keyword>
<evidence type="ECO:0000256" key="4">
    <source>
        <dbReference type="ARBA" id="ARBA00022692"/>
    </source>
</evidence>
<reference evidence="10" key="1">
    <citation type="submission" date="2017-04" db="EMBL/GenBank/DDBJ databases">
        <authorList>
            <person name="Varghese N."/>
            <person name="Submissions S."/>
        </authorList>
    </citation>
    <scope>NUCLEOTIDE SEQUENCE [LARGE SCALE GENOMIC DNA]</scope>
    <source>
        <strain evidence="10">VKM Ac-2510</strain>
    </source>
</reference>
<feature type="transmembrane region" description="Helical" evidence="7">
    <location>
        <begin position="230"/>
        <end position="248"/>
    </location>
</feature>
<evidence type="ECO:0000256" key="5">
    <source>
        <dbReference type="ARBA" id="ARBA00022989"/>
    </source>
</evidence>
<feature type="transmembrane region" description="Helical" evidence="7">
    <location>
        <begin position="108"/>
        <end position="129"/>
    </location>
</feature>
<dbReference type="EMBL" id="FXAY01000001">
    <property type="protein sequence ID" value="SMG19533.1"/>
    <property type="molecule type" value="Genomic_DNA"/>
</dbReference>